<gene>
    <name evidence="5" type="ORF">IV43_GL000468</name>
    <name evidence="6" type="ORF">LAC1533_0434</name>
</gene>
<evidence type="ECO:0000256" key="3">
    <source>
        <dbReference type="ARBA" id="ARBA00023163"/>
    </source>
</evidence>
<sequence>MTTLKDVADQAHVSRMTVSRVINHPDKVTEEVKQLVYQAMQSLDYHPNAMARALVNNRTQIIKLLVLEEMTTVEPYYMNLLTGISKVLEEHQYALQLVTENSFEIGTCDGYIITGMRDEDYQWIKELTLPFVLFGENRYGYDFVDSDNKMGGQIGTRYAIQRGYKHLIYVGIDLAEPFEYSREAGYIQVMQENGLEPQIIRSVNHSTQIQNYISEHWSEFEENTVFISASDRLALGIERAIIAQKGSIPEQYGVIGHDSVFLDQVAFPKLTTIKQEVSKMGGLCAKMLLDKINNGNQLQGKCVIEPQLVVRGTTK</sequence>
<evidence type="ECO:0000256" key="2">
    <source>
        <dbReference type="ARBA" id="ARBA00023125"/>
    </source>
</evidence>
<evidence type="ECO:0000313" key="7">
    <source>
        <dbReference type="Proteomes" id="UP000051491"/>
    </source>
</evidence>
<dbReference type="Gene3D" id="3.40.50.2300">
    <property type="match status" value="2"/>
</dbReference>
<evidence type="ECO:0000256" key="1">
    <source>
        <dbReference type="ARBA" id="ARBA00023015"/>
    </source>
</evidence>
<keyword evidence="2" id="KW-0238">DNA-binding</keyword>
<proteinExistence type="predicted"/>
<dbReference type="Pfam" id="PF13377">
    <property type="entry name" value="Peripla_BP_3"/>
    <property type="match status" value="1"/>
</dbReference>
<evidence type="ECO:0000313" key="5">
    <source>
        <dbReference type="EMBL" id="KRN86669.1"/>
    </source>
</evidence>
<dbReference type="GO" id="GO:0003700">
    <property type="term" value="F:DNA-binding transcription factor activity"/>
    <property type="evidence" value="ECO:0007669"/>
    <property type="project" value="TreeGrafter"/>
</dbReference>
<dbReference type="EMBL" id="LT630287">
    <property type="protein sequence ID" value="SFV39854.1"/>
    <property type="molecule type" value="Genomic_DNA"/>
</dbReference>
<dbReference type="Gene3D" id="1.10.260.40">
    <property type="entry name" value="lambda repressor-like DNA-binding domains"/>
    <property type="match status" value="1"/>
</dbReference>
<dbReference type="SUPFAM" id="SSF53822">
    <property type="entry name" value="Periplasmic binding protein-like I"/>
    <property type="match status" value="1"/>
</dbReference>
<organism evidence="5 7">
    <name type="scientific">Ligilactobacillus acidipiscis</name>
    <dbReference type="NCBI Taxonomy" id="89059"/>
    <lineage>
        <taxon>Bacteria</taxon>
        <taxon>Bacillati</taxon>
        <taxon>Bacillota</taxon>
        <taxon>Bacilli</taxon>
        <taxon>Lactobacillales</taxon>
        <taxon>Lactobacillaceae</taxon>
        <taxon>Ligilactobacillus</taxon>
    </lineage>
</organism>
<dbReference type="SUPFAM" id="SSF47413">
    <property type="entry name" value="lambda repressor-like DNA-binding domains"/>
    <property type="match status" value="1"/>
</dbReference>
<dbReference type="CDD" id="cd01392">
    <property type="entry name" value="HTH_LacI"/>
    <property type="match status" value="1"/>
</dbReference>
<dbReference type="AlphaFoldDB" id="A0A0R2KJJ8"/>
<dbReference type="Pfam" id="PF00356">
    <property type="entry name" value="LacI"/>
    <property type="match status" value="1"/>
</dbReference>
<keyword evidence="3" id="KW-0804">Transcription</keyword>
<dbReference type="Proteomes" id="UP000051491">
    <property type="component" value="Unassembled WGS sequence"/>
</dbReference>
<dbReference type="OrthoDB" id="9796186at2"/>
<accession>A0A0R2KJJ8</accession>
<dbReference type="STRING" id="89059.LAC1533_0434"/>
<dbReference type="RefSeq" id="WP_010498807.1">
    <property type="nucleotide sequence ID" value="NZ_CP113926.1"/>
</dbReference>
<dbReference type="PANTHER" id="PTHR30146:SF154">
    <property type="entry name" value="TRANSCRIPTION REGULATOR, MEMBER OF GALR FAMILY"/>
    <property type="match status" value="1"/>
</dbReference>
<dbReference type="InterPro" id="IPR028082">
    <property type="entry name" value="Peripla_BP_I"/>
</dbReference>
<dbReference type="GO" id="GO:0000976">
    <property type="term" value="F:transcription cis-regulatory region binding"/>
    <property type="evidence" value="ECO:0007669"/>
    <property type="project" value="TreeGrafter"/>
</dbReference>
<feature type="domain" description="HTH lacI-type" evidence="4">
    <location>
        <begin position="2"/>
        <end position="56"/>
    </location>
</feature>
<reference evidence="5 7" key="1">
    <citation type="journal article" date="2015" name="Genome Announc.">
        <title>Expanding the biotechnology potential of lactobacilli through comparative genomics of 213 strains and associated genera.</title>
        <authorList>
            <person name="Sun Z."/>
            <person name="Harris H.M."/>
            <person name="McCann A."/>
            <person name="Guo C."/>
            <person name="Argimon S."/>
            <person name="Zhang W."/>
            <person name="Yang X."/>
            <person name="Jeffery I.B."/>
            <person name="Cooney J.C."/>
            <person name="Kagawa T.F."/>
            <person name="Liu W."/>
            <person name="Song Y."/>
            <person name="Salvetti E."/>
            <person name="Wrobel A."/>
            <person name="Rasinkangas P."/>
            <person name="Parkhill J."/>
            <person name="Rea M.C."/>
            <person name="O'Sullivan O."/>
            <person name="Ritari J."/>
            <person name="Douillard F.P."/>
            <person name="Paul Ross R."/>
            <person name="Yang R."/>
            <person name="Briner A.E."/>
            <person name="Felis G.E."/>
            <person name="de Vos W.M."/>
            <person name="Barrangou R."/>
            <person name="Klaenhammer T.R."/>
            <person name="Caufield P.W."/>
            <person name="Cui Y."/>
            <person name="Zhang H."/>
            <person name="O'Toole P.W."/>
        </authorList>
    </citation>
    <scope>NUCLEOTIDE SEQUENCE [LARGE SCALE GENOMIC DNA]</scope>
    <source>
        <strain evidence="5 7">DSM 15353</strain>
    </source>
</reference>
<dbReference type="SMART" id="SM00354">
    <property type="entry name" value="HTH_LACI"/>
    <property type="match status" value="1"/>
</dbReference>
<dbReference type="KEGG" id="laca:LAC1533_0434"/>
<dbReference type="InterPro" id="IPR010982">
    <property type="entry name" value="Lambda_DNA-bd_dom_sf"/>
</dbReference>
<dbReference type="Proteomes" id="UP000190935">
    <property type="component" value="Chromosome I"/>
</dbReference>
<evidence type="ECO:0000313" key="6">
    <source>
        <dbReference type="EMBL" id="SFV39854.1"/>
    </source>
</evidence>
<dbReference type="PANTHER" id="PTHR30146">
    <property type="entry name" value="LACI-RELATED TRANSCRIPTIONAL REPRESSOR"/>
    <property type="match status" value="1"/>
</dbReference>
<evidence type="ECO:0000313" key="8">
    <source>
        <dbReference type="Proteomes" id="UP000190935"/>
    </source>
</evidence>
<dbReference type="EMBL" id="JQBK01000014">
    <property type="protein sequence ID" value="KRN86669.1"/>
    <property type="molecule type" value="Genomic_DNA"/>
</dbReference>
<dbReference type="GeneID" id="95348522"/>
<reference evidence="8" key="2">
    <citation type="submission" date="2016-11" db="EMBL/GenBank/DDBJ databases">
        <authorList>
            <person name="Papadimitriou K."/>
        </authorList>
    </citation>
    <scope>NUCLEOTIDE SEQUENCE [LARGE SCALE GENOMIC DNA]</scope>
    <source>
        <strain evidence="8">ACA-DC 1533</strain>
    </source>
</reference>
<dbReference type="PATRIC" id="fig|89059.3.peg.476"/>
<dbReference type="InterPro" id="IPR000843">
    <property type="entry name" value="HTH_LacI"/>
</dbReference>
<dbReference type="PROSITE" id="PS00356">
    <property type="entry name" value="HTH_LACI_1"/>
    <property type="match status" value="1"/>
</dbReference>
<dbReference type="PROSITE" id="PS50932">
    <property type="entry name" value="HTH_LACI_2"/>
    <property type="match status" value="1"/>
</dbReference>
<evidence type="ECO:0000259" key="4">
    <source>
        <dbReference type="PROSITE" id="PS50932"/>
    </source>
</evidence>
<name>A0A0R2KJJ8_9LACO</name>
<dbReference type="InterPro" id="IPR046335">
    <property type="entry name" value="LacI/GalR-like_sensor"/>
</dbReference>
<keyword evidence="1" id="KW-0805">Transcription regulation</keyword>
<reference evidence="6" key="3">
    <citation type="submission" date="2016-11" db="EMBL/GenBank/DDBJ databases">
        <authorList>
            <person name="Jaros S."/>
            <person name="Januszkiewicz K."/>
            <person name="Wedrychowicz H."/>
        </authorList>
    </citation>
    <scope>NUCLEOTIDE SEQUENCE [LARGE SCALE GENOMIC DNA]</scope>
    <source>
        <strain evidence="6">ACA-DC 1533</strain>
    </source>
</reference>
<protein>
    <submittedName>
        <fullName evidence="6">Maltose operon transcriptional repressor MalR, LacI family</fullName>
    </submittedName>
    <submittedName>
        <fullName evidence="5">Transcriptional regulator</fullName>
    </submittedName>
</protein>